<comment type="caution">
    <text evidence="2">The sequence shown here is derived from an EMBL/GenBank/DDBJ whole genome shotgun (WGS) entry which is preliminary data.</text>
</comment>
<gene>
    <name evidence="2" type="ORF">E1O70_01180</name>
</gene>
<dbReference type="InterPro" id="IPR036366">
    <property type="entry name" value="PGBDSf"/>
</dbReference>
<evidence type="ECO:0000313" key="3">
    <source>
        <dbReference type="Proteomes" id="UP000298003"/>
    </source>
</evidence>
<proteinExistence type="predicted"/>
<dbReference type="InterPro" id="IPR002477">
    <property type="entry name" value="Peptidoglycan-bd-like"/>
</dbReference>
<dbReference type="SUPFAM" id="SSF47090">
    <property type="entry name" value="PGBD-like"/>
    <property type="match status" value="1"/>
</dbReference>
<name>A0A4Y8R991_9MICO</name>
<sequence length="364" mass="37880">MRRRARATTGWISLAVVACGLTFWAGRVTLTTPEVETGPTSEPTYRVINESIGRTLSLPVTATWESVPLATGAGSGTVTSIDVAPGDVVQPGDALYSVDLRPVTVLRGDVPAFRQMSVGLKGADVRQLQEFLRDSGYLRVRSVGGSFGDATARAVAAWQRDLGIEDDGIVRSGDVLFAREIPSRVTLAEEMLPGAQVAPGQVVARALAAEPVFTMKLTSDQVSMIPVDATVAIRSSDAEWRATIGSQTISDDGSVVAQLVPAEGDSICGSGCSGVPYGPDPAIFDSEVAIVAPAEGPAVPLSAIQTHADGTAFVVRADGEQVAVTIRTEGDGRAVVDGVEIGDEILLFGVDESGNQASKSEKDT</sequence>
<dbReference type="Gene3D" id="1.10.101.10">
    <property type="entry name" value="PGBD-like superfamily/PGBD"/>
    <property type="match status" value="1"/>
</dbReference>
<feature type="domain" description="Peptidoglycan binding-like" evidence="1">
    <location>
        <begin position="122"/>
        <end position="170"/>
    </location>
</feature>
<dbReference type="Proteomes" id="UP000298003">
    <property type="component" value="Unassembled WGS sequence"/>
</dbReference>
<dbReference type="InterPro" id="IPR036365">
    <property type="entry name" value="PGBD-like_sf"/>
</dbReference>
<dbReference type="Pfam" id="PF01471">
    <property type="entry name" value="PG_binding_1"/>
    <property type="match status" value="1"/>
</dbReference>
<evidence type="ECO:0000259" key="1">
    <source>
        <dbReference type="Pfam" id="PF01471"/>
    </source>
</evidence>
<dbReference type="AlphaFoldDB" id="A0A4Y8R991"/>
<reference evidence="2 3" key="1">
    <citation type="submission" date="2019-03" db="EMBL/GenBank/DDBJ databases">
        <title>Cellulosimicrobium funkei JCM14302 Assembly.</title>
        <authorList>
            <person name="Dou T."/>
        </authorList>
    </citation>
    <scope>NUCLEOTIDE SEQUENCE [LARGE SCALE GENOMIC DNA]</scope>
    <source>
        <strain evidence="2 3">JCM 14302</strain>
    </source>
</reference>
<protein>
    <submittedName>
        <fullName evidence="2">Peptidoglycan-binding protein</fullName>
    </submittedName>
</protein>
<dbReference type="EMBL" id="SOZH01000001">
    <property type="protein sequence ID" value="TFF17426.1"/>
    <property type="molecule type" value="Genomic_DNA"/>
</dbReference>
<organism evidence="2 3">
    <name type="scientific">Cellulosimicrobium funkei</name>
    <dbReference type="NCBI Taxonomy" id="264251"/>
    <lineage>
        <taxon>Bacteria</taxon>
        <taxon>Bacillati</taxon>
        <taxon>Actinomycetota</taxon>
        <taxon>Actinomycetes</taxon>
        <taxon>Micrococcales</taxon>
        <taxon>Promicromonosporaceae</taxon>
        <taxon>Cellulosimicrobium</taxon>
    </lineage>
</organism>
<keyword evidence="3" id="KW-1185">Reference proteome</keyword>
<accession>A0A4Y8R991</accession>
<dbReference type="PROSITE" id="PS51257">
    <property type="entry name" value="PROKAR_LIPOPROTEIN"/>
    <property type="match status" value="1"/>
</dbReference>
<evidence type="ECO:0000313" key="2">
    <source>
        <dbReference type="EMBL" id="TFF17426.1"/>
    </source>
</evidence>